<reference evidence="7" key="1">
    <citation type="journal article" date="2019" name="Int. J. Syst. Evol. Microbiol.">
        <title>The Global Catalogue of Microorganisms (GCM) 10K type strain sequencing project: providing services to taxonomists for standard genome sequencing and annotation.</title>
        <authorList>
            <consortium name="The Broad Institute Genomics Platform"/>
            <consortium name="The Broad Institute Genome Sequencing Center for Infectious Disease"/>
            <person name="Wu L."/>
            <person name="Ma J."/>
        </authorList>
    </citation>
    <scope>NUCLEOTIDE SEQUENCE [LARGE SCALE GENOMIC DNA]</scope>
    <source>
        <strain evidence="7">CCUG 63369</strain>
    </source>
</reference>
<gene>
    <name evidence="6" type="ORF">ACFQZU_23940</name>
</gene>
<dbReference type="Pfam" id="PF00117">
    <property type="entry name" value="GATase"/>
    <property type="match status" value="1"/>
</dbReference>
<evidence type="ECO:0000313" key="6">
    <source>
        <dbReference type="EMBL" id="MFD0804348.1"/>
    </source>
</evidence>
<comment type="catalytic activity">
    <reaction evidence="4">
        <text>chorismate + L-glutamine = anthranilate + pyruvate + L-glutamate + H(+)</text>
        <dbReference type="Rhea" id="RHEA:21732"/>
        <dbReference type="ChEBI" id="CHEBI:15361"/>
        <dbReference type="ChEBI" id="CHEBI:15378"/>
        <dbReference type="ChEBI" id="CHEBI:16567"/>
        <dbReference type="ChEBI" id="CHEBI:29748"/>
        <dbReference type="ChEBI" id="CHEBI:29985"/>
        <dbReference type="ChEBI" id="CHEBI:58359"/>
        <dbReference type="EC" id="4.1.3.27"/>
    </reaction>
</comment>
<evidence type="ECO:0000313" key="7">
    <source>
        <dbReference type="Proteomes" id="UP001596956"/>
    </source>
</evidence>
<dbReference type="EC" id="4.1.3.27" evidence="1"/>
<accession>A0ABW3BLS6</accession>
<evidence type="ECO:0000256" key="4">
    <source>
        <dbReference type="ARBA" id="ARBA00047683"/>
    </source>
</evidence>
<dbReference type="Gene3D" id="3.40.50.880">
    <property type="match status" value="1"/>
</dbReference>
<dbReference type="PANTHER" id="PTHR43418:SF2">
    <property type="entry name" value="BIFUNCTIONAL PROTEIN TRPGD"/>
    <property type="match status" value="1"/>
</dbReference>
<keyword evidence="7" id="KW-1185">Reference proteome</keyword>
<evidence type="ECO:0000256" key="1">
    <source>
        <dbReference type="ARBA" id="ARBA00012266"/>
    </source>
</evidence>
<dbReference type="PRINTS" id="PR00097">
    <property type="entry name" value="ANTSNTHASEII"/>
</dbReference>
<name>A0ABW3BLS6_9ACTN</name>
<dbReference type="PROSITE" id="PS51273">
    <property type="entry name" value="GATASE_TYPE_1"/>
    <property type="match status" value="1"/>
</dbReference>
<dbReference type="PANTHER" id="PTHR43418">
    <property type="entry name" value="MULTIFUNCTIONAL TRYPTOPHAN BIOSYNTHESIS PROTEIN-RELATED"/>
    <property type="match status" value="1"/>
</dbReference>
<feature type="non-terminal residue" evidence="6">
    <location>
        <position position="1"/>
    </location>
</feature>
<dbReference type="SUPFAM" id="SSF52317">
    <property type="entry name" value="Class I glutamine amidotransferase-like"/>
    <property type="match status" value="1"/>
</dbReference>
<protein>
    <recommendedName>
        <fullName evidence="1">anthranilate synthase</fullName>
        <ecNumber evidence="1">4.1.3.27</ecNumber>
    </recommendedName>
</protein>
<evidence type="ECO:0000256" key="2">
    <source>
        <dbReference type="ARBA" id="ARBA00022962"/>
    </source>
</evidence>
<feature type="domain" description="Glutamine amidotransferase" evidence="5">
    <location>
        <begin position="3"/>
        <end position="162"/>
    </location>
</feature>
<evidence type="ECO:0000256" key="3">
    <source>
        <dbReference type="ARBA" id="ARBA00023239"/>
    </source>
</evidence>
<keyword evidence="2" id="KW-0315">Glutamine amidotransferase</keyword>
<dbReference type="Proteomes" id="UP001596956">
    <property type="component" value="Unassembled WGS sequence"/>
</dbReference>
<dbReference type="InterPro" id="IPR006221">
    <property type="entry name" value="TrpG/PapA_dom"/>
</dbReference>
<dbReference type="InterPro" id="IPR029062">
    <property type="entry name" value="Class_I_gatase-like"/>
</dbReference>
<keyword evidence="6" id="KW-0378">Hydrolase</keyword>
<dbReference type="PRINTS" id="PR00099">
    <property type="entry name" value="CPSGATASE"/>
</dbReference>
<proteinExistence type="predicted"/>
<dbReference type="InterPro" id="IPR017926">
    <property type="entry name" value="GATASE"/>
</dbReference>
<keyword evidence="3" id="KW-0456">Lyase</keyword>
<dbReference type="GO" id="GO:0016787">
    <property type="term" value="F:hydrolase activity"/>
    <property type="evidence" value="ECO:0007669"/>
    <property type="project" value="UniProtKB-KW"/>
</dbReference>
<dbReference type="CDD" id="cd01743">
    <property type="entry name" value="GATase1_Anthranilate_Synthase"/>
    <property type="match status" value="1"/>
</dbReference>
<organism evidence="6 7">
    <name type="scientific">Streptomonospora algeriensis</name>
    <dbReference type="NCBI Taxonomy" id="995084"/>
    <lineage>
        <taxon>Bacteria</taxon>
        <taxon>Bacillati</taxon>
        <taxon>Actinomycetota</taxon>
        <taxon>Actinomycetes</taxon>
        <taxon>Streptosporangiales</taxon>
        <taxon>Nocardiopsidaceae</taxon>
        <taxon>Streptomonospora</taxon>
    </lineage>
</organism>
<dbReference type="InterPro" id="IPR050472">
    <property type="entry name" value="Anth_synth/Amidotransfase"/>
</dbReference>
<dbReference type="EMBL" id="JBHTHR010001580">
    <property type="protein sequence ID" value="MFD0804348.1"/>
    <property type="molecule type" value="Genomic_DNA"/>
</dbReference>
<sequence>DGAEVTTVRHGFDPALLDTLAPDLVVLSPGPGLPADFGAAALLDELDARRLPVFGVCLGLQAMVEHAGGELLTLDEPVHGKPGRVRVSGGGLLSGLGQDGGFTAARYHSTYTTPERVKGFTVTAAVQDEHGAPVVMAIEDPAARKWAVQFHPESILTAGVGEHIVERVLRMAR</sequence>
<comment type="caution">
    <text evidence="6">The sequence shown here is derived from an EMBL/GenBank/DDBJ whole genome shotgun (WGS) entry which is preliminary data.</text>
</comment>
<dbReference type="PRINTS" id="PR00096">
    <property type="entry name" value="GATASE"/>
</dbReference>
<evidence type="ECO:0000259" key="5">
    <source>
        <dbReference type="Pfam" id="PF00117"/>
    </source>
</evidence>